<organism evidence="1">
    <name type="scientific">Anopheles coluzzii</name>
    <name type="common">African malaria mosquito</name>
    <dbReference type="NCBI Taxonomy" id="1518534"/>
    <lineage>
        <taxon>Eukaryota</taxon>
        <taxon>Metazoa</taxon>
        <taxon>Ecdysozoa</taxon>
        <taxon>Arthropoda</taxon>
        <taxon>Hexapoda</taxon>
        <taxon>Insecta</taxon>
        <taxon>Pterygota</taxon>
        <taxon>Neoptera</taxon>
        <taxon>Endopterygota</taxon>
        <taxon>Diptera</taxon>
        <taxon>Nematocera</taxon>
        <taxon>Culicoidea</taxon>
        <taxon>Culicidae</taxon>
        <taxon>Anophelinae</taxon>
        <taxon>Anopheles</taxon>
    </lineage>
</organism>
<accession>A0A8W7PD54</accession>
<dbReference type="VEuPathDB" id="VectorBase:ACON2_032655"/>
<reference evidence="1" key="1">
    <citation type="submission" date="2022-08" db="UniProtKB">
        <authorList>
            <consortium name="EnsemblMetazoa"/>
        </authorList>
    </citation>
    <scope>IDENTIFICATION</scope>
</reference>
<name>A0A8W7PD54_ANOCL</name>
<dbReference type="Proteomes" id="UP000075882">
    <property type="component" value="Unassembled WGS sequence"/>
</dbReference>
<sequence length="145" mass="15883">MMIGCAVVCISTNASRVMVMITFISTCIHSVFILAHEQFRATMVGDWCKLLTGVLRPSRSFGCNVLKRFISIGILLQIIANCGRSGRSGINEPKAKPDQCELHFEMNGHFLYGCIGSGCRRGGNSEGGFMAMDVTVVRYLADRLV</sequence>
<dbReference type="AlphaFoldDB" id="A0A8W7PD54"/>
<evidence type="ECO:0000313" key="1">
    <source>
        <dbReference type="EnsemblMetazoa" id="ACOM029768-PA.1"/>
    </source>
</evidence>
<protein>
    <submittedName>
        <fullName evidence="1">Uncharacterized protein</fullName>
    </submittedName>
</protein>
<proteinExistence type="predicted"/>
<dbReference type="EnsemblMetazoa" id="ACOM029768-RA">
    <property type="protein sequence ID" value="ACOM029768-PA.1"/>
    <property type="gene ID" value="ACOM029768"/>
</dbReference>